<dbReference type="Proteomes" id="UP000327013">
    <property type="component" value="Unassembled WGS sequence"/>
</dbReference>
<gene>
    <name evidence="3" type="ORF">FH972_025177</name>
</gene>
<reference evidence="3 4" key="1">
    <citation type="submission" date="2019-06" db="EMBL/GenBank/DDBJ databases">
        <title>A chromosomal-level reference genome of Carpinus fangiana (Coryloideae, Betulaceae).</title>
        <authorList>
            <person name="Yang X."/>
            <person name="Wang Z."/>
            <person name="Zhang L."/>
            <person name="Hao G."/>
            <person name="Liu J."/>
            <person name="Yang Y."/>
        </authorList>
    </citation>
    <scope>NUCLEOTIDE SEQUENCE [LARGE SCALE GENOMIC DNA]</scope>
    <source>
        <strain evidence="3">Cfa_2016G</strain>
        <tissue evidence="3">Leaf</tissue>
    </source>
</reference>
<evidence type="ECO:0000256" key="1">
    <source>
        <dbReference type="SAM" id="MobiDB-lite"/>
    </source>
</evidence>
<name>A0A5N6L0L2_9ROSI</name>
<feature type="compositionally biased region" description="Polar residues" evidence="1">
    <location>
        <begin position="437"/>
        <end position="461"/>
    </location>
</feature>
<feature type="region of interest" description="Disordered" evidence="1">
    <location>
        <begin position="422"/>
        <end position="475"/>
    </location>
</feature>
<feature type="transmembrane region" description="Helical" evidence="2">
    <location>
        <begin position="104"/>
        <end position="124"/>
    </location>
</feature>
<keyword evidence="2" id="KW-0812">Transmembrane</keyword>
<feature type="region of interest" description="Disordered" evidence="1">
    <location>
        <begin position="77"/>
        <end position="97"/>
    </location>
</feature>
<feature type="region of interest" description="Disordered" evidence="1">
    <location>
        <begin position="187"/>
        <end position="267"/>
    </location>
</feature>
<organism evidence="3 4">
    <name type="scientific">Carpinus fangiana</name>
    <dbReference type="NCBI Taxonomy" id="176857"/>
    <lineage>
        <taxon>Eukaryota</taxon>
        <taxon>Viridiplantae</taxon>
        <taxon>Streptophyta</taxon>
        <taxon>Embryophyta</taxon>
        <taxon>Tracheophyta</taxon>
        <taxon>Spermatophyta</taxon>
        <taxon>Magnoliopsida</taxon>
        <taxon>eudicotyledons</taxon>
        <taxon>Gunneridae</taxon>
        <taxon>Pentapetalae</taxon>
        <taxon>rosids</taxon>
        <taxon>fabids</taxon>
        <taxon>Fagales</taxon>
        <taxon>Betulaceae</taxon>
        <taxon>Carpinus</taxon>
    </lineage>
</organism>
<keyword evidence="4" id="KW-1185">Reference proteome</keyword>
<keyword evidence="2" id="KW-1133">Transmembrane helix</keyword>
<feature type="transmembrane region" description="Helical" evidence="2">
    <location>
        <begin position="156"/>
        <end position="177"/>
    </location>
</feature>
<evidence type="ECO:0000313" key="3">
    <source>
        <dbReference type="EMBL" id="KAB8446195.1"/>
    </source>
</evidence>
<feature type="region of interest" description="Disordered" evidence="1">
    <location>
        <begin position="24"/>
        <end position="59"/>
    </location>
</feature>
<protein>
    <submittedName>
        <fullName evidence="3">Uncharacterized protein</fullName>
    </submittedName>
</protein>
<comment type="caution">
    <text evidence="3">The sequence shown here is derived from an EMBL/GenBank/DDBJ whole genome shotgun (WGS) entry which is preliminary data.</text>
</comment>
<feature type="compositionally biased region" description="Basic residues" evidence="1">
    <location>
        <begin position="187"/>
        <end position="225"/>
    </location>
</feature>
<feature type="compositionally biased region" description="Basic and acidic residues" evidence="1">
    <location>
        <begin position="38"/>
        <end position="50"/>
    </location>
</feature>
<keyword evidence="2" id="KW-0472">Membrane</keyword>
<feature type="compositionally biased region" description="Polar residues" evidence="1">
    <location>
        <begin position="231"/>
        <end position="244"/>
    </location>
</feature>
<evidence type="ECO:0000313" key="4">
    <source>
        <dbReference type="Proteomes" id="UP000327013"/>
    </source>
</evidence>
<dbReference type="OrthoDB" id="5417811at2759"/>
<sequence length="958" mass="101897">MPAVDNRPVVAFSVDRSRSAMSVLTAQDSPLPSGISLPDRHSSTRGRGTDMDDAGQSTHSLSRLVMRGTEGRQASAWLRKRRGPSRQDSAITQSRRSRRRGLSMAARAWLCAAYGLALVGLLSICKFPLEPPGEGTNKSVIDLALLLLSSSPLSTSVNVVFIIFLICLAILFLHALLRIGMLARGHRHRSGPRLPRHSPGHRTRLPHQHAWHSHHRHHHHSHHARSAGEHQASQSGRQGASRSALQGRPSILIRRPRDRNHRPANLSSRSLYAGRSYWQYPASYCDPDRLPDDDSVYSPTTPMRVHLVTDDDVENEKPTSPSLLPALYFQSGRARGSPLASPASVRASGSPDIDLEAARGVPDESFAATNNIETMAPTAPPPAYGLWRCSVRADPNLLHWVRSPKSPRFSSPLVSPMEDVEASAGMHDGDNGPPSYTFVSAQSSPAEAIPPTQQWSTTNATAPPAFTHPAEAASDSPLASAIRNIMSPAMPQPAYMQAPEMEEVPVALGDWIMPSNVTRPPPRESRLPPGVADEVVLDPGDAVTAGAGAVLREVGMDAQKLGSARRGCGLGERLRLERGTIDAQCGHLLAVREGNLIDAQWIELIVEFGLRGAGADGIGQSLGEVADLADVDGDVGIKGAGCDGKGVPLVGRDGGAVEEEPLAGLVVESLLYKLDLNSIVRVSDDFDNAGGAAAAADFAVEAFAQVDCRADELPTPALVADAVVPEGAAGKRRVGLEGIADEAAGGVGVHGKQERNEEVMGVPKGLIGLLADLGVGGGEHEEHAEEHDMAGDAAGLGVVDLDCSFAADLVALDVEEIHIVRGDMHRGPEEDGVGNLPMEELRLIEGQPAQLGSEPCHDVAAHGQEDEEDVDGEDEACAAGEPYGEVQGIEGCEALVGYLRVPGVERRYKLEAGATGQGTALRRFHWLPPPRPSPIPAQRETELIVVSSLATGQQRSVR</sequence>
<evidence type="ECO:0000256" key="2">
    <source>
        <dbReference type="SAM" id="Phobius"/>
    </source>
</evidence>
<dbReference type="EMBL" id="VIBQ01000038">
    <property type="protein sequence ID" value="KAB8446195.1"/>
    <property type="molecule type" value="Genomic_DNA"/>
</dbReference>
<proteinExistence type="predicted"/>
<dbReference type="AlphaFoldDB" id="A0A5N6L0L2"/>
<accession>A0A5N6L0L2</accession>